<protein>
    <submittedName>
        <fullName evidence="2">Uncharacterized protein</fullName>
    </submittedName>
</protein>
<evidence type="ECO:0000313" key="2">
    <source>
        <dbReference type="EMBL" id="KAJ1206914.1"/>
    </source>
</evidence>
<sequence length="108" mass="12026">MRKNEEKTNRRWGADARYTVRVVGDAQSCKQEAGHWFLHAAGDNRGELPPPGVETVSSRPEEGRELDWTPHDNHLRKRNAWRGAGDSARVGEAGPLSGHEALDNSARM</sequence>
<dbReference type="Proteomes" id="UP001066276">
    <property type="component" value="Chromosome 1_2"/>
</dbReference>
<dbReference type="EMBL" id="JANPWB010000002">
    <property type="protein sequence ID" value="KAJ1206914.1"/>
    <property type="molecule type" value="Genomic_DNA"/>
</dbReference>
<evidence type="ECO:0000313" key="3">
    <source>
        <dbReference type="Proteomes" id="UP001066276"/>
    </source>
</evidence>
<dbReference type="AlphaFoldDB" id="A0AAV7VZ03"/>
<gene>
    <name evidence="2" type="ORF">NDU88_002307</name>
</gene>
<comment type="caution">
    <text evidence="2">The sequence shown here is derived from an EMBL/GenBank/DDBJ whole genome shotgun (WGS) entry which is preliminary data.</text>
</comment>
<organism evidence="2 3">
    <name type="scientific">Pleurodeles waltl</name>
    <name type="common">Iberian ribbed newt</name>
    <dbReference type="NCBI Taxonomy" id="8319"/>
    <lineage>
        <taxon>Eukaryota</taxon>
        <taxon>Metazoa</taxon>
        <taxon>Chordata</taxon>
        <taxon>Craniata</taxon>
        <taxon>Vertebrata</taxon>
        <taxon>Euteleostomi</taxon>
        <taxon>Amphibia</taxon>
        <taxon>Batrachia</taxon>
        <taxon>Caudata</taxon>
        <taxon>Salamandroidea</taxon>
        <taxon>Salamandridae</taxon>
        <taxon>Pleurodelinae</taxon>
        <taxon>Pleurodeles</taxon>
    </lineage>
</organism>
<evidence type="ECO:0000256" key="1">
    <source>
        <dbReference type="SAM" id="MobiDB-lite"/>
    </source>
</evidence>
<proteinExistence type="predicted"/>
<keyword evidence="3" id="KW-1185">Reference proteome</keyword>
<name>A0AAV7VZ03_PLEWA</name>
<reference evidence="2" key="1">
    <citation type="journal article" date="2022" name="bioRxiv">
        <title>Sequencing and chromosome-scale assembly of the giantPleurodeles waltlgenome.</title>
        <authorList>
            <person name="Brown T."/>
            <person name="Elewa A."/>
            <person name="Iarovenko S."/>
            <person name="Subramanian E."/>
            <person name="Araus A.J."/>
            <person name="Petzold A."/>
            <person name="Susuki M."/>
            <person name="Suzuki K.-i.T."/>
            <person name="Hayashi T."/>
            <person name="Toyoda A."/>
            <person name="Oliveira C."/>
            <person name="Osipova E."/>
            <person name="Leigh N.D."/>
            <person name="Simon A."/>
            <person name="Yun M.H."/>
        </authorList>
    </citation>
    <scope>NUCLEOTIDE SEQUENCE</scope>
    <source>
        <strain evidence="2">20211129_DDA</strain>
        <tissue evidence="2">Liver</tissue>
    </source>
</reference>
<accession>A0AAV7VZ03</accession>
<feature type="region of interest" description="Disordered" evidence="1">
    <location>
        <begin position="41"/>
        <end position="108"/>
    </location>
</feature>
<feature type="compositionally biased region" description="Basic and acidic residues" evidence="1">
    <location>
        <begin position="59"/>
        <end position="73"/>
    </location>
</feature>